<comment type="caution">
    <text evidence="13">The sequence shown here is derived from an EMBL/GenBank/DDBJ whole genome shotgun (WGS) entry which is preliminary data.</text>
</comment>
<dbReference type="AlphaFoldDB" id="A0A5C5U760"/>
<organism evidence="13 14">
    <name type="scientific">Luteimonas wenzhouensis</name>
    <dbReference type="NCBI Taxonomy" id="2599615"/>
    <lineage>
        <taxon>Bacteria</taxon>
        <taxon>Pseudomonadati</taxon>
        <taxon>Pseudomonadota</taxon>
        <taxon>Gammaproteobacteria</taxon>
        <taxon>Lysobacterales</taxon>
        <taxon>Lysobacteraceae</taxon>
        <taxon>Luteimonas</taxon>
    </lineage>
</organism>
<proteinExistence type="inferred from homology"/>
<dbReference type="Proteomes" id="UP000315949">
    <property type="component" value="Unassembled WGS sequence"/>
</dbReference>
<keyword evidence="7 12" id="KW-0326">Glycosidase</keyword>
<dbReference type="InterPro" id="IPR017736">
    <property type="entry name" value="Glyco_hydro_1_beta-glucosidase"/>
</dbReference>
<dbReference type="PROSITE" id="PS00653">
    <property type="entry name" value="GLYCOSYL_HYDROL_F1_2"/>
    <property type="match status" value="1"/>
</dbReference>
<dbReference type="PANTHER" id="PTHR10353:SF36">
    <property type="entry name" value="LP05116P"/>
    <property type="match status" value="1"/>
</dbReference>
<evidence type="ECO:0000256" key="6">
    <source>
        <dbReference type="ARBA" id="ARBA00023277"/>
    </source>
</evidence>
<dbReference type="PROSITE" id="PS00572">
    <property type="entry name" value="GLYCOSYL_HYDROL_F1_1"/>
    <property type="match status" value="1"/>
</dbReference>
<evidence type="ECO:0000256" key="1">
    <source>
        <dbReference type="ARBA" id="ARBA00000448"/>
    </source>
</evidence>
<dbReference type="OrthoDB" id="9765195at2"/>
<comment type="similarity">
    <text evidence="2 12">Belongs to the glycosyl hydrolase 1 family.</text>
</comment>
<feature type="binding site" evidence="10">
    <location>
        <begin position="410"/>
        <end position="411"/>
    </location>
    <ligand>
        <name>substrate</name>
    </ligand>
</feature>
<feature type="binding site" evidence="10">
    <location>
        <position position="403"/>
    </location>
    <ligand>
        <name>substrate</name>
    </ligand>
</feature>
<dbReference type="InterPro" id="IPR017853">
    <property type="entry name" value="GH"/>
</dbReference>
<evidence type="ECO:0000256" key="12">
    <source>
        <dbReference type="RuleBase" id="RU361175"/>
    </source>
</evidence>
<dbReference type="FunFam" id="3.20.20.80:FF:000004">
    <property type="entry name" value="Beta-glucosidase 6-phospho-beta-glucosidase"/>
    <property type="match status" value="1"/>
</dbReference>
<comment type="catalytic activity">
    <reaction evidence="1 12">
        <text>Hydrolysis of terminal, non-reducing beta-D-glucosyl residues with release of beta-D-glucose.</text>
        <dbReference type="EC" id="3.2.1.21"/>
    </reaction>
</comment>
<dbReference type="RefSeq" id="WP_146309956.1">
    <property type="nucleotide sequence ID" value="NZ_VOHE01000001.1"/>
</dbReference>
<evidence type="ECO:0000313" key="14">
    <source>
        <dbReference type="Proteomes" id="UP000315949"/>
    </source>
</evidence>
<evidence type="ECO:0000256" key="11">
    <source>
        <dbReference type="PROSITE-ProRule" id="PRU10055"/>
    </source>
</evidence>
<feature type="binding site" evidence="10">
    <location>
        <position position="25"/>
    </location>
    <ligand>
        <name>substrate</name>
    </ligand>
</feature>
<gene>
    <name evidence="13" type="ORF">FQY79_01070</name>
</gene>
<dbReference type="InterPro" id="IPR018120">
    <property type="entry name" value="Glyco_hydro_1_AS"/>
</dbReference>
<evidence type="ECO:0000313" key="13">
    <source>
        <dbReference type="EMBL" id="TWT21756.1"/>
    </source>
</evidence>
<keyword evidence="4 12" id="KW-0378">Hydrolase</keyword>
<feature type="binding site" evidence="10">
    <location>
        <position position="170"/>
    </location>
    <ligand>
        <name>substrate</name>
    </ligand>
</feature>
<dbReference type="GO" id="GO:0030245">
    <property type="term" value="P:cellulose catabolic process"/>
    <property type="evidence" value="ECO:0007669"/>
    <property type="project" value="UniProtKB-KW"/>
</dbReference>
<keyword evidence="5" id="KW-0136">Cellulose degradation</keyword>
<dbReference type="InterPro" id="IPR033132">
    <property type="entry name" value="GH_1_N_CS"/>
</dbReference>
<feature type="binding site" evidence="10">
    <location>
        <position position="126"/>
    </location>
    <ligand>
        <name>substrate</name>
    </ligand>
</feature>
<reference evidence="13 14" key="1">
    <citation type="submission" date="2019-07" db="EMBL/GenBank/DDBJ databases">
        <title>Luteimonas sp. YD-1 nov., isolated from acidic soil.</title>
        <authorList>
            <person name="Zhou J."/>
        </authorList>
    </citation>
    <scope>NUCLEOTIDE SEQUENCE [LARGE SCALE GENOMIC DNA]</scope>
    <source>
        <strain evidence="13 14">YD-1</strain>
    </source>
</reference>
<evidence type="ECO:0000256" key="7">
    <source>
        <dbReference type="ARBA" id="ARBA00023295"/>
    </source>
</evidence>
<evidence type="ECO:0000256" key="10">
    <source>
        <dbReference type="PIRSR" id="PIRSR617736-2"/>
    </source>
</evidence>
<protein>
    <recommendedName>
        <fullName evidence="3 12">Beta-glucosidase</fullName>
        <ecNumber evidence="3 12">3.2.1.21</ecNumber>
    </recommendedName>
</protein>
<keyword evidence="6" id="KW-0119">Carbohydrate metabolism</keyword>
<dbReference type="SUPFAM" id="SSF51445">
    <property type="entry name" value="(Trans)glycosidases"/>
    <property type="match status" value="1"/>
</dbReference>
<accession>A0A5C5U760</accession>
<sequence>MHLTQDKDYRFPEGFLWGAATAAHQIEGSPLADGAGPSIWTRFAHTPGMTLNGDTGDVACDHYHRWKEDVRLMRELGLQAYRFSVSWSRILPGGTGRVNRKGLDFYSRLVDELLANGIEPLLTLYHWDLPAALDDRGGWLNRDCADWFAEYGSVLFRELDGRVKKWVTLNEPWVITDGGYLHGALAPGHRNRYEAPIASHNLMRAHGAAVQAYRAEGRHDIGLVVNIEPKYPASDSSGDLAATRRAHAYMNEQYLHPALLGRYPDELAEIFGDAWPQVSDADMRQIRQPIDFIGINYYTRAVTRADDSWPLRAGSVRQPLGTYTETGWEVFPQGLTDTLVWFRDTYGDLPIYVTENGAAFFDPPVAEGGRVRDPLRIDYLRKHLRAIHDAIAAGVDVRGYMAWSLLDNLEWSLGYSKRFGIIHVDYGTLERTPKDSARWFSGIIGSHGRALADPLPY</sequence>
<evidence type="ECO:0000256" key="9">
    <source>
        <dbReference type="PIRSR" id="PIRSR617736-1"/>
    </source>
</evidence>
<dbReference type="EMBL" id="VOHE01000001">
    <property type="protein sequence ID" value="TWT21756.1"/>
    <property type="molecule type" value="Genomic_DNA"/>
</dbReference>
<evidence type="ECO:0000256" key="2">
    <source>
        <dbReference type="ARBA" id="ARBA00010838"/>
    </source>
</evidence>
<dbReference type="Gene3D" id="3.20.20.80">
    <property type="entry name" value="Glycosidases"/>
    <property type="match status" value="1"/>
</dbReference>
<evidence type="ECO:0000256" key="3">
    <source>
        <dbReference type="ARBA" id="ARBA00012744"/>
    </source>
</evidence>
<dbReference type="EC" id="3.2.1.21" evidence="3 12"/>
<keyword evidence="8" id="KW-0624">Polysaccharide degradation</keyword>
<feature type="binding site" evidence="10">
    <location>
        <position position="298"/>
    </location>
    <ligand>
        <name>substrate</name>
    </ligand>
</feature>
<keyword evidence="14" id="KW-1185">Reference proteome</keyword>
<dbReference type="Pfam" id="PF00232">
    <property type="entry name" value="Glyco_hydro_1"/>
    <property type="match status" value="1"/>
</dbReference>
<name>A0A5C5U760_9GAMM</name>
<feature type="active site" description="Nucleophile" evidence="9 11">
    <location>
        <position position="355"/>
    </location>
</feature>
<dbReference type="InterPro" id="IPR001360">
    <property type="entry name" value="Glyco_hydro_1"/>
</dbReference>
<dbReference type="PRINTS" id="PR00131">
    <property type="entry name" value="GLHYDRLASE1"/>
</dbReference>
<evidence type="ECO:0000256" key="8">
    <source>
        <dbReference type="ARBA" id="ARBA00023326"/>
    </source>
</evidence>
<dbReference type="GO" id="GO:0008422">
    <property type="term" value="F:beta-glucosidase activity"/>
    <property type="evidence" value="ECO:0007669"/>
    <property type="project" value="UniProtKB-EC"/>
</dbReference>
<evidence type="ECO:0000256" key="5">
    <source>
        <dbReference type="ARBA" id="ARBA00023001"/>
    </source>
</evidence>
<evidence type="ECO:0000256" key="4">
    <source>
        <dbReference type="ARBA" id="ARBA00022801"/>
    </source>
</evidence>
<dbReference type="PANTHER" id="PTHR10353">
    <property type="entry name" value="GLYCOSYL HYDROLASE"/>
    <property type="match status" value="1"/>
</dbReference>
<feature type="active site" description="Proton donor" evidence="9">
    <location>
        <position position="171"/>
    </location>
</feature>
<dbReference type="GO" id="GO:0005829">
    <property type="term" value="C:cytosol"/>
    <property type="evidence" value="ECO:0007669"/>
    <property type="project" value="TreeGrafter"/>
</dbReference>
<dbReference type="NCBIfam" id="TIGR03356">
    <property type="entry name" value="BGL"/>
    <property type="match status" value="1"/>
</dbReference>